<dbReference type="Pfam" id="PF02798">
    <property type="entry name" value="GST_N"/>
    <property type="match status" value="1"/>
</dbReference>
<name>A0A0N0XLU9_9NEIS</name>
<reference evidence="3 4" key="1">
    <citation type="submission" date="2015-07" db="EMBL/GenBank/DDBJ databases">
        <title>Draft genome sequence of the Amantichitinum ursilacus IGB-41, a new chitin-degrading bacterium.</title>
        <authorList>
            <person name="Kirstahler P."/>
            <person name="Guenther M."/>
            <person name="Grumaz C."/>
            <person name="Rupp S."/>
            <person name="Zibek S."/>
            <person name="Sohn K."/>
        </authorList>
    </citation>
    <scope>NUCLEOTIDE SEQUENCE [LARGE SCALE GENOMIC DNA]</scope>
    <source>
        <strain evidence="3 4">IGB-41</strain>
    </source>
</reference>
<dbReference type="InterPro" id="IPR036282">
    <property type="entry name" value="Glutathione-S-Trfase_C_sf"/>
</dbReference>
<proteinExistence type="predicted"/>
<dbReference type="Gene3D" id="3.40.30.10">
    <property type="entry name" value="Glutaredoxin"/>
    <property type="match status" value="1"/>
</dbReference>
<dbReference type="InterPro" id="IPR004045">
    <property type="entry name" value="Glutathione_S-Trfase_N"/>
</dbReference>
<dbReference type="PROSITE" id="PS50405">
    <property type="entry name" value="GST_CTER"/>
    <property type="match status" value="1"/>
</dbReference>
<protein>
    <submittedName>
        <fullName evidence="3">Stringent starvation protein A</fullName>
    </submittedName>
</protein>
<gene>
    <name evidence="3" type="primary">sspA</name>
    <name evidence="3" type="ORF">WG78_05390</name>
</gene>
<organism evidence="3 4">
    <name type="scientific">Amantichitinum ursilacus</name>
    <dbReference type="NCBI Taxonomy" id="857265"/>
    <lineage>
        <taxon>Bacteria</taxon>
        <taxon>Pseudomonadati</taxon>
        <taxon>Pseudomonadota</taxon>
        <taxon>Betaproteobacteria</taxon>
        <taxon>Neisseriales</taxon>
        <taxon>Chitinibacteraceae</taxon>
        <taxon>Amantichitinum</taxon>
    </lineage>
</organism>
<dbReference type="PANTHER" id="PTHR43968:SF6">
    <property type="entry name" value="GLUTATHIONE S-TRANSFERASE OMEGA"/>
    <property type="match status" value="1"/>
</dbReference>
<dbReference type="GO" id="GO:0005737">
    <property type="term" value="C:cytoplasm"/>
    <property type="evidence" value="ECO:0007669"/>
    <property type="project" value="TreeGrafter"/>
</dbReference>
<evidence type="ECO:0000313" key="3">
    <source>
        <dbReference type="EMBL" id="KPC54057.1"/>
    </source>
</evidence>
<comment type="caution">
    <text evidence="3">The sequence shown here is derived from an EMBL/GenBank/DDBJ whole genome shotgun (WGS) entry which is preliminary data.</text>
</comment>
<dbReference type="SFLD" id="SFLDS00019">
    <property type="entry name" value="Glutathione_Transferase_(cytos"/>
    <property type="match status" value="1"/>
</dbReference>
<dbReference type="AlphaFoldDB" id="A0A0N0XLU9"/>
<dbReference type="Gene3D" id="1.20.1050.10">
    <property type="match status" value="1"/>
</dbReference>
<dbReference type="SUPFAM" id="SSF52833">
    <property type="entry name" value="Thioredoxin-like"/>
    <property type="match status" value="1"/>
</dbReference>
<dbReference type="InterPro" id="IPR010987">
    <property type="entry name" value="Glutathione-S-Trfase_C-like"/>
</dbReference>
<dbReference type="RefSeq" id="WP_053937021.1">
    <property type="nucleotide sequence ID" value="NZ_LAQT01000003.1"/>
</dbReference>
<evidence type="ECO:0000259" key="2">
    <source>
        <dbReference type="PROSITE" id="PS50405"/>
    </source>
</evidence>
<dbReference type="EMBL" id="LAQT01000003">
    <property type="protein sequence ID" value="KPC54057.1"/>
    <property type="molecule type" value="Genomic_DNA"/>
</dbReference>
<dbReference type="PROSITE" id="PS50404">
    <property type="entry name" value="GST_NTER"/>
    <property type="match status" value="1"/>
</dbReference>
<dbReference type="SFLD" id="SFLDG00358">
    <property type="entry name" value="Main_(cytGST)"/>
    <property type="match status" value="1"/>
</dbReference>
<dbReference type="STRING" id="857265.WG78_05390"/>
<keyword evidence="4" id="KW-1185">Reference proteome</keyword>
<dbReference type="Proteomes" id="UP000037939">
    <property type="component" value="Unassembled WGS sequence"/>
</dbReference>
<dbReference type="Pfam" id="PF13410">
    <property type="entry name" value="GST_C_2"/>
    <property type="match status" value="1"/>
</dbReference>
<dbReference type="InterPro" id="IPR036249">
    <property type="entry name" value="Thioredoxin-like_sf"/>
</dbReference>
<feature type="domain" description="GST C-terminal" evidence="2">
    <location>
        <begin position="83"/>
        <end position="201"/>
    </location>
</feature>
<dbReference type="CDD" id="cd03059">
    <property type="entry name" value="GST_N_SspA"/>
    <property type="match status" value="1"/>
</dbReference>
<evidence type="ECO:0000259" key="1">
    <source>
        <dbReference type="PROSITE" id="PS50404"/>
    </source>
</evidence>
<feature type="domain" description="GST N-terminal" evidence="1">
    <location>
        <begin position="1"/>
        <end position="78"/>
    </location>
</feature>
<dbReference type="OrthoDB" id="9781431at2"/>
<accession>A0A0N0XLU9</accession>
<dbReference type="SUPFAM" id="SSF47616">
    <property type="entry name" value="GST C-terminal domain-like"/>
    <property type="match status" value="1"/>
</dbReference>
<dbReference type="PANTHER" id="PTHR43968">
    <property type="match status" value="1"/>
</dbReference>
<dbReference type="InterPro" id="IPR034341">
    <property type="entry name" value="SspA_N"/>
</dbReference>
<dbReference type="PATRIC" id="fig|857265.3.peg.1103"/>
<evidence type="ECO:0000313" key="4">
    <source>
        <dbReference type="Proteomes" id="UP000037939"/>
    </source>
</evidence>
<sequence>MMKLYSGTSCPFSHRCRIVLFEKGMDFEIIDVDVHSKPEDLAVMNPYNEVPVLVERDLTLYESNIINEYIDERFPHPQLMPADPVMRARARLMLFNFERELFVHVKTLEDGAATKKAQDLARTTIRDNLTQIAPLFTKQKFMLGEEFSMLDVAIAPLLWRFEHYGIEVTKPLASVMKYGERLFSRQAFIDSLTANEKAMRK</sequence>
<dbReference type="InterPro" id="IPR050983">
    <property type="entry name" value="GST_Omega/HSP26"/>
</dbReference>
<dbReference type="InterPro" id="IPR040079">
    <property type="entry name" value="Glutathione_S-Trfase"/>
</dbReference>